<organism evidence="2">
    <name type="scientific">freshwater metagenome</name>
    <dbReference type="NCBI Taxonomy" id="449393"/>
    <lineage>
        <taxon>unclassified sequences</taxon>
        <taxon>metagenomes</taxon>
        <taxon>ecological metagenomes</taxon>
    </lineage>
</organism>
<feature type="transmembrane region" description="Helical" evidence="1">
    <location>
        <begin position="37"/>
        <end position="54"/>
    </location>
</feature>
<dbReference type="EMBL" id="CAFBNO010000002">
    <property type="protein sequence ID" value="CAB4946390.1"/>
    <property type="molecule type" value="Genomic_DNA"/>
</dbReference>
<accession>A0A6J7JRW1</accession>
<keyword evidence="1" id="KW-0472">Membrane</keyword>
<gene>
    <name evidence="2" type="ORF">UFOPK3837_00147</name>
</gene>
<evidence type="ECO:0000256" key="1">
    <source>
        <dbReference type="SAM" id="Phobius"/>
    </source>
</evidence>
<feature type="transmembrane region" description="Helical" evidence="1">
    <location>
        <begin position="6"/>
        <end position="30"/>
    </location>
</feature>
<protein>
    <submittedName>
        <fullName evidence="2">Unannotated protein</fullName>
    </submittedName>
</protein>
<name>A0A6J7JRW1_9ZZZZ</name>
<dbReference type="AlphaFoldDB" id="A0A6J7JRW1"/>
<reference evidence="2" key="1">
    <citation type="submission" date="2020-05" db="EMBL/GenBank/DDBJ databases">
        <authorList>
            <person name="Chiriac C."/>
            <person name="Salcher M."/>
            <person name="Ghai R."/>
            <person name="Kavagutti S V."/>
        </authorList>
    </citation>
    <scope>NUCLEOTIDE SEQUENCE</scope>
</reference>
<keyword evidence="1" id="KW-1133">Transmembrane helix</keyword>
<feature type="transmembrane region" description="Helical" evidence="1">
    <location>
        <begin position="60"/>
        <end position="77"/>
    </location>
</feature>
<keyword evidence="1" id="KW-0812">Transmembrane</keyword>
<proteinExistence type="predicted"/>
<evidence type="ECO:0000313" key="2">
    <source>
        <dbReference type="EMBL" id="CAB4946390.1"/>
    </source>
</evidence>
<sequence length="82" mass="8611">MESLAYLVMGILAFILALAIAAVILSVLSWSGKINKAWGFAATGMLLLVTIGAFSLSMQLGLVPTIPLLVSIGFLAFKKKAN</sequence>